<proteinExistence type="predicted"/>
<gene>
    <name evidence="2" type="ORF">BFL38_10490</name>
</gene>
<evidence type="ECO:0000256" key="1">
    <source>
        <dbReference type="SAM" id="SignalP"/>
    </source>
</evidence>
<dbReference type="AlphaFoldDB" id="A0A1E5NI59"/>
<protein>
    <submittedName>
        <fullName evidence="2">Uncharacterized protein</fullName>
    </submittedName>
</protein>
<accession>A0A1E5NI59</accession>
<feature type="chain" id="PRO_5009182378" evidence="1">
    <location>
        <begin position="23"/>
        <end position="289"/>
    </location>
</feature>
<organism evidence="2 3">
    <name type="scientific">Brachyspira hampsonii</name>
    <dbReference type="NCBI Taxonomy" id="1287055"/>
    <lineage>
        <taxon>Bacteria</taxon>
        <taxon>Pseudomonadati</taxon>
        <taxon>Spirochaetota</taxon>
        <taxon>Spirochaetia</taxon>
        <taxon>Brachyspirales</taxon>
        <taxon>Brachyspiraceae</taxon>
        <taxon>Brachyspira</taxon>
    </lineage>
</organism>
<dbReference type="RefSeq" id="WP_069725354.1">
    <property type="nucleotide sequence ID" value="NZ_MDCO01000001.1"/>
</dbReference>
<name>A0A1E5NI59_9SPIR</name>
<reference evidence="2 3" key="1">
    <citation type="submission" date="2016-08" db="EMBL/GenBank/DDBJ databases">
        <title>Characterization and recognition of Brachyspira hampsonii sp. nov., a novel intestinal spirochete that is pathogenic to pigs.</title>
        <authorList>
            <person name="Mirajkar N."/>
            <person name="La T."/>
            <person name="Phillips N."/>
            <person name="Hampson D."/>
            <person name="Gebhart C."/>
        </authorList>
    </citation>
    <scope>NUCLEOTIDE SEQUENCE [LARGE SCALE GENOMIC DNA]</scope>
    <source>
        <strain evidence="2 3">P280/1</strain>
    </source>
</reference>
<evidence type="ECO:0000313" key="2">
    <source>
        <dbReference type="EMBL" id="OEJ15879.1"/>
    </source>
</evidence>
<evidence type="ECO:0000313" key="3">
    <source>
        <dbReference type="Proteomes" id="UP000095247"/>
    </source>
</evidence>
<comment type="caution">
    <text evidence="2">The sequence shown here is derived from an EMBL/GenBank/DDBJ whole genome shotgun (WGS) entry which is preliminary data.</text>
</comment>
<dbReference type="EMBL" id="MDCO01000001">
    <property type="protein sequence ID" value="OEJ15879.1"/>
    <property type="molecule type" value="Genomic_DNA"/>
</dbReference>
<feature type="signal peptide" evidence="1">
    <location>
        <begin position="1"/>
        <end position="22"/>
    </location>
</feature>
<keyword evidence="1" id="KW-0732">Signal</keyword>
<dbReference type="Proteomes" id="UP000095247">
    <property type="component" value="Unassembled WGS sequence"/>
</dbReference>
<sequence length="289" mass="32911">MKKIILFLLSINLLWAFPPSEAYFSELLSDNGKVTKNTMQAYDVNDYGIVYFDGEITLTGVLERSDNEDMGDNYTALRFYPDNNVDLPFLYASSEMNLKNQGASKYGDSWDFSGVEFDRLEFGVLLENIEVKLPEPLNKRFLGAAAVRAEVTIRNYRFYGEGDAGREAYGDIVGFKALGDVETKYFSKYNYNVGEVHYNELQYNSKDNYVNIRDKANGKIIGKILKNDMLYDGGVLLSINGEGIDYMNYENFEKKWHEVFYLPPEAEDGKDAIHGFVHGSQIKLENGGY</sequence>